<proteinExistence type="predicted"/>
<organism evidence="2">
    <name type="scientific">viral metagenome</name>
    <dbReference type="NCBI Taxonomy" id="1070528"/>
    <lineage>
        <taxon>unclassified sequences</taxon>
        <taxon>metagenomes</taxon>
        <taxon>organismal metagenomes</taxon>
    </lineage>
</organism>
<dbReference type="PROSITE" id="PS50089">
    <property type="entry name" value="ZF_RING_2"/>
    <property type="match status" value="1"/>
</dbReference>
<protein>
    <recommendedName>
        <fullName evidence="1">RING-type domain-containing protein</fullName>
    </recommendedName>
</protein>
<feature type="domain" description="RING-type" evidence="1">
    <location>
        <begin position="92"/>
        <end position="136"/>
    </location>
</feature>
<reference evidence="2" key="1">
    <citation type="journal article" date="2020" name="Nature">
        <title>Giant virus diversity and host interactions through global metagenomics.</title>
        <authorList>
            <person name="Schulz F."/>
            <person name="Roux S."/>
            <person name="Paez-Espino D."/>
            <person name="Jungbluth S."/>
            <person name="Walsh D.A."/>
            <person name="Denef V.J."/>
            <person name="McMahon K.D."/>
            <person name="Konstantinidis K.T."/>
            <person name="Eloe-Fadrosh E.A."/>
            <person name="Kyrpides N.C."/>
            <person name="Woyke T."/>
        </authorList>
    </citation>
    <scope>NUCLEOTIDE SEQUENCE</scope>
    <source>
        <strain evidence="2">GVMAG-M-3300020523-10</strain>
    </source>
</reference>
<dbReference type="EMBL" id="MN739384">
    <property type="protein sequence ID" value="QHT01976.1"/>
    <property type="molecule type" value="Genomic_DNA"/>
</dbReference>
<name>A0A6C0CB78_9ZZZZ</name>
<dbReference type="InterPro" id="IPR001841">
    <property type="entry name" value="Znf_RING"/>
</dbReference>
<dbReference type="AlphaFoldDB" id="A0A6C0CB78"/>
<evidence type="ECO:0000313" key="2">
    <source>
        <dbReference type="EMBL" id="QHT01976.1"/>
    </source>
</evidence>
<accession>A0A6C0CB78</accession>
<sequence length="149" mass="17224">MTSCNGLGECLIQCECECYNEKTEEFDEVCICGHREHTGYCPTNCCVPVECRNYKYCGEKLPQQVLYCHNNMCMNCAVQMGKHTYTNIIEECCVCFEDKIMLILKCNHKVCNDCWFNITNNNFGNNNHKPCCPLCRNLNDWTKPTNLSN</sequence>
<evidence type="ECO:0000259" key="1">
    <source>
        <dbReference type="PROSITE" id="PS50089"/>
    </source>
</evidence>
<dbReference type="SUPFAM" id="SSF57850">
    <property type="entry name" value="RING/U-box"/>
    <property type="match status" value="1"/>
</dbReference>